<dbReference type="KEGG" id="nmo:Nmlp_3622"/>
<evidence type="ECO:0000256" key="2">
    <source>
        <dbReference type="SAM" id="MobiDB-lite"/>
    </source>
</evidence>
<dbReference type="AlphaFoldDB" id="M1XTF6"/>
<sequence length="374" mass="40562">MTNRPSRRNVLKGLGAATALTVAGCTDSTDAGNGANAGEGADTDTSGEADAGDTEVTAAWVFNSEVGDLGWSWAHNEGRKAVASEYDWLETQFTEAVAPEESEQVFRRYADSGVDIIFGCTFGYQDTMATVAEEYPDVYFEHNTGYTTLENMGRFMGRIYEARYLAGQAAGLVSETDTLGYVAAFPIPEVVRGINAYTLGAASVNDAVSTKVRWTNTWFDPPSESEAASALLDEDVDVMAQHQDSPAALTEAADAGIWATGYDAPMGEQAGEHYLTSPIWHWEEFYGPTVEAVRDDEWEADAYWQGLESGICSIDDWGPDVSQNVRDEVAATRAEIVEGSLDIWAGTEFEGESDEFLFQEMSSYVESVDGEVPS</sequence>
<dbReference type="PANTHER" id="PTHR43208">
    <property type="entry name" value="ABC TRANSPORTER SUBSTRATE-BINDING PROTEIN"/>
    <property type="match status" value="1"/>
</dbReference>
<dbReference type="Proteomes" id="UP000011867">
    <property type="component" value="Chromosome"/>
</dbReference>
<evidence type="ECO:0000313" key="4">
    <source>
        <dbReference type="EMBL" id="CCQ37740.1"/>
    </source>
</evidence>
<protein>
    <submittedName>
        <fullName evidence="4">ABC-type transport system periplasmic substrate-binding protein (Probable substrate glucose)</fullName>
    </submittedName>
</protein>
<dbReference type="GO" id="GO:0005886">
    <property type="term" value="C:plasma membrane"/>
    <property type="evidence" value="ECO:0007669"/>
    <property type="project" value="InterPro"/>
</dbReference>
<dbReference type="Gene3D" id="3.40.50.2300">
    <property type="match status" value="2"/>
</dbReference>
<keyword evidence="1" id="KW-0732">Signal</keyword>
<organism evidence="4 5">
    <name type="scientific">Natronomonas moolapensis (strain DSM 18674 / CECT 7526 / JCM 14361 / 8.8.11)</name>
    <dbReference type="NCBI Taxonomy" id="268739"/>
    <lineage>
        <taxon>Archaea</taxon>
        <taxon>Methanobacteriati</taxon>
        <taxon>Methanobacteriota</taxon>
        <taxon>Stenosarchaea group</taxon>
        <taxon>Halobacteria</taxon>
        <taxon>Halobacteriales</taxon>
        <taxon>Natronomonadaceae</taxon>
        <taxon>Natronomonas</taxon>
    </lineage>
</organism>
<accession>M1XTF6</accession>
<dbReference type="eggNOG" id="arCOG00257">
    <property type="taxonomic scope" value="Archaea"/>
</dbReference>
<dbReference type="InterPro" id="IPR006311">
    <property type="entry name" value="TAT_signal"/>
</dbReference>
<dbReference type="HOGENOM" id="CLU_038813_2_0_2"/>
<dbReference type="PROSITE" id="PS51318">
    <property type="entry name" value="TAT"/>
    <property type="match status" value="1"/>
</dbReference>
<feature type="domain" description="ABC transporter substrate-binding protein PnrA-like" evidence="3">
    <location>
        <begin position="57"/>
        <end position="329"/>
    </location>
</feature>
<reference evidence="4 5" key="1">
    <citation type="journal article" date="2013" name="Genome Announc.">
        <title>Genome of the haloarchaeon Natronomonas moolapensis, a neutrophilic member of a previously haloalkaliphilic genus.</title>
        <authorList>
            <person name="Dyall-Smith M.L."/>
            <person name="Pfeiffer F."/>
            <person name="Oberwinkler T."/>
            <person name="Klee K."/>
            <person name="Rampp M."/>
            <person name="Palm P."/>
            <person name="Gross K."/>
            <person name="Schuster S.C."/>
            <person name="Oesterhelt D."/>
        </authorList>
    </citation>
    <scope>NUCLEOTIDE SEQUENCE [LARGE SCALE GENOMIC DNA]</scope>
    <source>
        <strain evidence="5">DSM 18674 / JCM 14361 / 8.8.11</strain>
    </source>
</reference>
<dbReference type="InterPro" id="IPR003760">
    <property type="entry name" value="PnrA-like"/>
</dbReference>
<dbReference type="CDD" id="cd19963">
    <property type="entry name" value="PBP1_BMP-like"/>
    <property type="match status" value="1"/>
</dbReference>
<dbReference type="InterPro" id="IPR052910">
    <property type="entry name" value="ABC-Purine-Binding"/>
</dbReference>
<feature type="compositionally biased region" description="Acidic residues" evidence="2">
    <location>
        <begin position="41"/>
        <end position="51"/>
    </location>
</feature>
<dbReference type="EMBL" id="HF582854">
    <property type="protein sequence ID" value="CCQ37740.1"/>
    <property type="molecule type" value="Genomic_DNA"/>
</dbReference>
<name>M1XTF6_NATM8</name>
<dbReference type="PANTHER" id="PTHR43208:SF1">
    <property type="entry name" value="ABC TRANSPORTER SUBSTRATE-BINDING PROTEIN"/>
    <property type="match status" value="1"/>
</dbReference>
<evidence type="ECO:0000313" key="5">
    <source>
        <dbReference type="Proteomes" id="UP000011867"/>
    </source>
</evidence>
<evidence type="ECO:0000256" key="1">
    <source>
        <dbReference type="ARBA" id="ARBA00022729"/>
    </source>
</evidence>
<evidence type="ECO:0000259" key="3">
    <source>
        <dbReference type="Pfam" id="PF02608"/>
    </source>
</evidence>
<feature type="compositionally biased region" description="Low complexity" evidence="2">
    <location>
        <begin position="28"/>
        <end position="40"/>
    </location>
</feature>
<dbReference type="Pfam" id="PF02608">
    <property type="entry name" value="Bmp"/>
    <property type="match status" value="1"/>
</dbReference>
<gene>
    <name evidence="4" type="ordered locus">Nmlp_3622</name>
</gene>
<dbReference type="STRING" id="268739.Nmlp_3622"/>
<proteinExistence type="predicted"/>
<dbReference type="PROSITE" id="PS51257">
    <property type="entry name" value="PROKAR_LIPOPROTEIN"/>
    <property type="match status" value="1"/>
</dbReference>
<keyword evidence="5" id="KW-1185">Reference proteome</keyword>
<feature type="region of interest" description="Disordered" evidence="2">
    <location>
        <begin position="28"/>
        <end position="51"/>
    </location>
</feature>